<evidence type="ECO:0000313" key="3">
    <source>
        <dbReference type="Proteomes" id="UP000006462"/>
    </source>
</evidence>
<name>A0ABP2HR13_9BACT</name>
<dbReference type="SUPFAM" id="SSF47807">
    <property type="entry name" value="5' to 3' exonuclease, C-terminal subdomain"/>
    <property type="match status" value="1"/>
</dbReference>
<proteinExistence type="predicted"/>
<dbReference type="PANTHER" id="PTHR42646:SF2">
    <property type="entry name" value="5'-3' EXONUCLEASE FAMILY PROTEIN"/>
    <property type="match status" value="1"/>
</dbReference>
<keyword evidence="3" id="KW-1185">Reference proteome</keyword>
<dbReference type="InterPro" id="IPR020046">
    <property type="entry name" value="5-3_exonucl_a-hlix_arch_N"/>
</dbReference>
<comment type="caution">
    <text evidence="2">The sequence shown here is derived from an EMBL/GenBank/DDBJ whole genome shotgun (WGS) entry which is preliminary data.</text>
</comment>
<dbReference type="RefSeq" id="WP_009165757.1">
    <property type="nucleotide sequence ID" value="NZ_ADFP01000121.1"/>
</dbReference>
<dbReference type="SUPFAM" id="SSF88723">
    <property type="entry name" value="PIN domain-like"/>
    <property type="match status" value="1"/>
</dbReference>
<dbReference type="InterPro" id="IPR029060">
    <property type="entry name" value="PIN-like_dom_sf"/>
</dbReference>
<sequence>MPDGKLTLLIDGDIIAYKVACACEHAIEWSEGVWTLHSDLKEAKALFQEQYEQIRDKITADDAVFALSPKRNFRYRIWPEYKANRKDKRRPLVLEQLKAWMTEEYETFLRPGLEADDSLGILATSPYIIEGEKIIVSADKDFKTVPAKFCDIRDWEVRETTEAQADYNHMFQTLTGDACDGYKGCPDCGPVKARKVLDGLSSYREMWPAVVEAYAKKGLGEEYALVMARLARICRRGDYDFKRKEVILWTPM</sequence>
<dbReference type="InterPro" id="IPR036279">
    <property type="entry name" value="5-3_exonuclease_C_sf"/>
</dbReference>
<accession>A0ABP2HR13</accession>
<dbReference type="Gene3D" id="3.40.50.1010">
    <property type="entry name" value="5'-nuclease"/>
    <property type="match status" value="1"/>
</dbReference>
<dbReference type="Proteomes" id="UP000006462">
    <property type="component" value="Unassembled WGS sequence"/>
</dbReference>
<reference evidence="2 3" key="1">
    <citation type="submission" date="2009-12" db="EMBL/GenBank/DDBJ databases">
        <authorList>
            <person name="Shrivastava S."/>
            <person name="Madupu R."/>
            <person name="Durkin A.S."/>
            <person name="Torralba M."/>
            <person name="Methe B."/>
            <person name="Sutton G.G."/>
            <person name="Strausberg R.L."/>
            <person name="Nelson K.E."/>
        </authorList>
    </citation>
    <scope>NUCLEOTIDE SEQUENCE [LARGE SCALE GENOMIC DNA]</scope>
    <source>
        <strain evidence="2 3">W5455</strain>
    </source>
</reference>
<feature type="domain" description="5'-3' exonuclease alpha-helical arch N-terminal" evidence="1">
    <location>
        <begin position="8"/>
        <end position="147"/>
    </location>
</feature>
<dbReference type="EMBL" id="ADFP01000121">
    <property type="protein sequence ID" value="EFB89752.1"/>
    <property type="molecule type" value="Genomic_DNA"/>
</dbReference>
<organism evidence="2 3">
    <name type="scientific">Pyramidobacter piscolens W5455</name>
    <dbReference type="NCBI Taxonomy" id="352165"/>
    <lineage>
        <taxon>Bacteria</taxon>
        <taxon>Thermotogati</taxon>
        <taxon>Synergistota</taxon>
        <taxon>Synergistia</taxon>
        <taxon>Synergistales</taxon>
        <taxon>Dethiosulfovibrionaceae</taxon>
        <taxon>Pyramidobacter</taxon>
    </lineage>
</organism>
<dbReference type="PANTHER" id="PTHR42646">
    <property type="entry name" value="FLAP ENDONUCLEASE XNI"/>
    <property type="match status" value="1"/>
</dbReference>
<protein>
    <recommendedName>
        <fullName evidence="1">5'-3' exonuclease alpha-helical arch N-terminal domain-containing protein</fullName>
    </recommendedName>
</protein>
<evidence type="ECO:0000259" key="1">
    <source>
        <dbReference type="Pfam" id="PF02739"/>
    </source>
</evidence>
<dbReference type="InterPro" id="IPR038969">
    <property type="entry name" value="FEN"/>
</dbReference>
<evidence type="ECO:0000313" key="2">
    <source>
        <dbReference type="EMBL" id="EFB89752.1"/>
    </source>
</evidence>
<gene>
    <name evidence="2" type="ORF">HMPREF7215_2566</name>
</gene>
<dbReference type="Pfam" id="PF02739">
    <property type="entry name" value="5_3_exonuc_N"/>
    <property type="match status" value="1"/>
</dbReference>